<proteinExistence type="predicted"/>
<organism evidence="2">
    <name type="scientific">Streptomyces sp. SID7499</name>
    <dbReference type="NCBI Taxonomy" id="2706086"/>
    <lineage>
        <taxon>Bacteria</taxon>
        <taxon>Bacillati</taxon>
        <taxon>Actinomycetota</taxon>
        <taxon>Actinomycetes</taxon>
        <taxon>Kitasatosporales</taxon>
        <taxon>Streptomycetaceae</taxon>
        <taxon>Streptomyces</taxon>
    </lineage>
</organism>
<feature type="region of interest" description="Disordered" evidence="1">
    <location>
        <begin position="1"/>
        <end position="44"/>
    </location>
</feature>
<feature type="compositionally biased region" description="Basic and acidic residues" evidence="1">
    <location>
        <begin position="25"/>
        <end position="44"/>
    </location>
</feature>
<feature type="compositionally biased region" description="Low complexity" evidence="1">
    <location>
        <begin position="7"/>
        <end position="24"/>
    </location>
</feature>
<dbReference type="EMBL" id="JAAGMN010005738">
    <property type="protein sequence ID" value="NEE15625.1"/>
    <property type="molecule type" value="Genomic_DNA"/>
</dbReference>
<accession>A0A6G3XCT7</accession>
<name>A0A6G3XCT7_9ACTN</name>
<feature type="non-terminal residue" evidence="2">
    <location>
        <position position="1"/>
    </location>
</feature>
<gene>
    <name evidence="2" type="ORF">G3M58_55325</name>
</gene>
<protein>
    <submittedName>
        <fullName evidence="2">Prevent-host-death protein</fullName>
    </submittedName>
</protein>
<dbReference type="AlphaFoldDB" id="A0A6G3XCT7"/>
<evidence type="ECO:0000313" key="2">
    <source>
        <dbReference type="EMBL" id="NEE15625.1"/>
    </source>
</evidence>
<comment type="caution">
    <text evidence="2">The sequence shown here is derived from an EMBL/GenBank/DDBJ whole genome shotgun (WGS) entry which is preliminary data.</text>
</comment>
<reference evidence="2" key="1">
    <citation type="submission" date="2020-01" db="EMBL/GenBank/DDBJ databases">
        <title>Insect and environment-associated Actinomycetes.</title>
        <authorList>
            <person name="Currrie C."/>
            <person name="Chevrette M."/>
            <person name="Carlson C."/>
            <person name="Stubbendieck R."/>
            <person name="Wendt-Pienkowski E."/>
        </authorList>
    </citation>
    <scope>NUCLEOTIDE SEQUENCE</scope>
    <source>
        <strain evidence="2">SID7499</strain>
    </source>
</reference>
<sequence length="44" mass="4713">EDESAAEEQVISSVSSIGSAPSAQGERRRFGIAAEHRPRDGRDT</sequence>
<evidence type="ECO:0000256" key="1">
    <source>
        <dbReference type="SAM" id="MobiDB-lite"/>
    </source>
</evidence>